<reference evidence="2 3" key="1">
    <citation type="submission" date="2019-11" db="EMBL/GenBank/DDBJ databases">
        <title>Comparative genomics of hydrocarbon-degrading Desulfosarcina strains.</title>
        <authorList>
            <person name="Watanabe M."/>
            <person name="Kojima H."/>
            <person name="Fukui M."/>
        </authorList>
    </citation>
    <scope>NUCLEOTIDE SEQUENCE [LARGE SCALE GENOMIC DNA]</scope>
    <source>
        <strain evidence="2 3">28bB2T</strain>
    </source>
</reference>
<gene>
    <name evidence="2" type="ORF">DSCO28_60120</name>
</gene>
<dbReference type="Proteomes" id="UP000425960">
    <property type="component" value="Chromosome"/>
</dbReference>
<dbReference type="AlphaFoldDB" id="A0A5K7ZZ54"/>
<name>A0A5K7ZZ54_9BACT</name>
<feature type="chain" id="PRO_5024351414" description="Lipoprotein" evidence="1">
    <location>
        <begin position="26"/>
        <end position="127"/>
    </location>
</feature>
<evidence type="ECO:0000256" key="1">
    <source>
        <dbReference type="SAM" id="SignalP"/>
    </source>
</evidence>
<sequence>MTTKIVKTLTIASLMALFLISPALSETFEGTIEGADCIINGTNCAKSSKDPHLCMVRNFVLVTADGEYYFLPNLHRSLKMHCYKQNVIIDGRRNGKTIRVNTLDLEGANGYQCIWDWEKIKADLENG</sequence>
<accession>A0A5K7ZZ54</accession>
<protein>
    <recommendedName>
        <fullName evidence="4">Lipoprotein</fullName>
    </recommendedName>
</protein>
<dbReference type="EMBL" id="AP021876">
    <property type="protein sequence ID" value="BBO85446.1"/>
    <property type="molecule type" value="Genomic_DNA"/>
</dbReference>
<organism evidence="2 3">
    <name type="scientific">Desulfosarcina ovata subsp. sediminis</name>
    <dbReference type="NCBI Taxonomy" id="885957"/>
    <lineage>
        <taxon>Bacteria</taxon>
        <taxon>Pseudomonadati</taxon>
        <taxon>Thermodesulfobacteriota</taxon>
        <taxon>Desulfobacteria</taxon>
        <taxon>Desulfobacterales</taxon>
        <taxon>Desulfosarcinaceae</taxon>
        <taxon>Desulfosarcina</taxon>
    </lineage>
</organism>
<evidence type="ECO:0000313" key="3">
    <source>
        <dbReference type="Proteomes" id="UP000425960"/>
    </source>
</evidence>
<dbReference type="KEGG" id="dov:DSCO28_60120"/>
<evidence type="ECO:0008006" key="4">
    <source>
        <dbReference type="Google" id="ProtNLM"/>
    </source>
</evidence>
<evidence type="ECO:0000313" key="2">
    <source>
        <dbReference type="EMBL" id="BBO85446.1"/>
    </source>
</evidence>
<proteinExistence type="predicted"/>
<keyword evidence="1" id="KW-0732">Signal</keyword>
<feature type="signal peptide" evidence="1">
    <location>
        <begin position="1"/>
        <end position="25"/>
    </location>
</feature>
<dbReference type="RefSeq" id="WP_155325057.1">
    <property type="nucleotide sequence ID" value="NZ_AP021876.1"/>
</dbReference>